<evidence type="ECO:0000256" key="1">
    <source>
        <dbReference type="SAM" id="MobiDB-lite"/>
    </source>
</evidence>
<gene>
    <name evidence="2" type="ORF">CspeluHIS016_0201860</name>
</gene>
<evidence type="ECO:0000313" key="2">
    <source>
        <dbReference type="EMBL" id="GMK55130.1"/>
    </source>
</evidence>
<keyword evidence="3" id="KW-1185">Reference proteome</keyword>
<dbReference type="AlphaFoldDB" id="A0AAD3Y9M2"/>
<accession>A0AAD3Y9M2</accession>
<protein>
    <submittedName>
        <fullName evidence="2">Uncharacterized protein</fullName>
    </submittedName>
</protein>
<reference evidence="2" key="1">
    <citation type="journal article" date="2023" name="BMC Genomics">
        <title>Chromosome-level genome assemblies of Cutaneotrichosporon spp. (Trichosporonales, Basidiomycota) reveal imbalanced evolution between nucleotide sequences and chromosome synteny.</title>
        <authorList>
            <person name="Kobayashi Y."/>
            <person name="Kayamori A."/>
            <person name="Aoki K."/>
            <person name="Shiwa Y."/>
            <person name="Matsutani M."/>
            <person name="Fujita N."/>
            <person name="Sugita T."/>
            <person name="Iwasaki W."/>
            <person name="Tanaka N."/>
            <person name="Takashima M."/>
        </authorList>
    </citation>
    <scope>NUCLEOTIDE SEQUENCE</scope>
    <source>
        <strain evidence="2">HIS016</strain>
    </source>
</reference>
<feature type="compositionally biased region" description="Pro residues" evidence="1">
    <location>
        <begin position="146"/>
        <end position="158"/>
    </location>
</feature>
<comment type="caution">
    <text evidence="2">The sequence shown here is derived from an EMBL/GenBank/DDBJ whole genome shotgun (WGS) entry which is preliminary data.</text>
</comment>
<name>A0AAD3Y9M2_9TREE</name>
<dbReference type="EMBL" id="BTCM01000002">
    <property type="protein sequence ID" value="GMK55130.1"/>
    <property type="molecule type" value="Genomic_DNA"/>
</dbReference>
<sequence length="167" mass="18126">MRVADPIAHDPIPNHDTGNGPFRGTPAFPPLHMGTHFQQLLSEVSTLYPPPEPLNPFNVILLENGNICANGVHFTPADLATIHASVTGKPQPQLDLILRLTAPHADHSTLLALRVTDHATKTTIDAHVFRHAVLLARQQVAVLTTPNPPPPFPRPPAGPRRALRPED</sequence>
<evidence type="ECO:0000313" key="3">
    <source>
        <dbReference type="Proteomes" id="UP001222932"/>
    </source>
</evidence>
<dbReference type="Proteomes" id="UP001222932">
    <property type="component" value="Unassembled WGS sequence"/>
</dbReference>
<organism evidence="2 3">
    <name type="scientific">Cutaneotrichosporon spelunceum</name>
    <dbReference type="NCBI Taxonomy" id="1672016"/>
    <lineage>
        <taxon>Eukaryota</taxon>
        <taxon>Fungi</taxon>
        <taxon>Dikarya</taxon>
        <taxon>Basidiomycota</taxon>
        <taxon>Agaricomycotina</taxon>
        <taxon>Tremellomycetes</taxon>
        <taxon>Trichosporonales</taxon>
        <taxon>Trichosporonaceae</taxon>
        <taxon>Cutaneotrichosporon</taxon>
    </lineage>
</organism>
<feature type="region of interest" description="Disordered" evidence="1">
    <location>
        <begin position="144"/>
        <end position="167"/>
    </location>
</feature>
<feature type="region of interest" description="Disordered" evidence="1">
    <location>
        <begin position="1"/>
        <end position="23"/>
    </location>
</feature>
<proteinExistence type="predicted"/>
<reference evidence="2" key="2">
    <citation type="submission" date="2023-06" db="EMBL/GenBank/DDBJ databases">
        <authorList>
            <person name="Kobayashi Y."/>
            <person name="Kayamori A."/>
            <person name="Aoki K."/>
            <person name="Shiwa Y."/>
            <person name="Fujita N."/>
            <person name="Sugita T."/>
            <person name="Iwasaki W."/>
            <person name="Tanaka N."/>
            <person name="Takashima M."/>
        </authorList>
    </citation>
    <scope>NUCLEOTIDE SEQUENCE</scope>
    <source>
        <strain evidence="2">HIS016</strain>
    </source>
</reference>